<keyword evidence="4" id="KW-1185">Reference proteome</keyword>
<sequence>MIHARRTGVAAVVVLAALAGAPGSAQAQPPSVTAASATASDGGLPPGWRVTGEGAQRELVWRSERTVPMGDARVEFHAGDRLLGVPRAAADGRTFRLALDQDTPLEDLRVLSAGRRLDARTGGSGNDGGSDGSGNDGGSDGSGDDGGSDGSDDGGGSGGGGSAAPDAGRLPAQPPANAVDPGKPGPYGTVSGEYDLPPVKLPGFAEPVEMQAVVVAPKGATGKRPLALFLHGRHGTCYKPGGDDVTGDWPCPAGHKAIPSYKGYLRDQKLLASQGYMTVSISANGINGQDGDAEDGGAQARSSLVRRHLAQWADWTAHRGDAPAVVRDAPETDLSRVLLVGHSRGGEGVNRAAMDSLYPAPAAQDGYRGPVSWKIRGTVLIGPTIFGHNPVADVPSMTILPGCDGDVADLQGEVYVDGTRGVSKGSALHSAVYVVGANHNFFNSEWTPGQAEAPADDDFWEDPDSHDRDKVCSTRSRTRLTAGEQQKAGATYTAAAARLFVAGDDRVRPLLDGSNRRAPSADPARVLTHAVGARRTGGFLPDNGVKVTGGRLCAAVDPSATRACLSRKVKGASPHFAWWQSATEAGRSAVALKWSAAGRATKVSPAKPVSLSGATHLALRVIVPPNTSGTKLDVSVTDSAGRRAKLGRVKVDGLPGTARTASYWAREIRVPLTAAGRGGFDLKHVKSLTLTPRSRTGQAWMMDAWGWAPGTPAVTAAALPRVDIGRLRVKEGDSGTRTYRVPVMVSGHGSGKVRFSVPDRDTGRTVDKTVTVRPGASPIDVPVVVRGDTRFGDEERHFLLAKAVRGAVVGSYAGGVTVEDDDPAPVMGLKPVAGRVTEGKKLTWRVTFSAPAEVDVRQVVRVLPVTAGVELSTKDVDPRWLENFGERPSPERPLSQTGVWITVDVRAGRTTADFSVPTVKDRVTEPAESLRLALADWDGEPLPGLESTGTVVDAS</sequence>
<keyword evidence="2" id="KW-0732">Signal</keyword>
<proteinExistence type="predicted"/>
<evidence type="ECO:0000256" key="2">
    <source>
        <dbReference type="SAM" id="SignalP"/>
    </source>
</evidence>
<reference evidence="3 4" key="1">
    <citation type="submission" date="2024-06" db="EMBL/GenBank/DDBJ databases">
        <title>The Natural Products Discovery Center: Release of the First 8490 Sequenced Strains for Exploring Actinobacteria Biosynthetic Diversity.</title>
        <authorList>
            <person name="Kalkreuter E."/>
            <person name="Kautsar S.A."/>
            <person name="Yang D."/>
            <person name="Bader C.D."/>
            <person name="Teijaro C.N."/>
            <person name="Fluegel L."/>
            <person name="Davis C.M."/>
            <person name="Simpson J.R."/>
            <person name="Lauterbach L."/>
            <person name="Steele A.D."/>
            <person name="Gui C."/>
            <person name="Meng S."/>
            <person name="Li G."/>
            <person name="Viehrig K."/>
            <person name="Ye F."/>
            <person name="Su P."/>
            <person name="Kiefer A.F."/>
            <person name="Nichols A."/>
            <person name="Cepeda A.J."/>
            <person name="Yan W."/>
            <person name="Fan B."/>
            <person name="Jiang Y."/>
            <person name="Adhikari A."/>
            <person name="Zheng C.-J."/>
            <person name="Schuster L."/>
            <person name="Cowan T.M."/>
            <person name="Smanski M.J."/>
            <person name="Chevrette M.G."/>
            <person name="De Carvalho L.P.S."/>
            <person name="Shen B."/>
        </authorList>
    </citation>
    <scope>NUCLEOTIDE SEQUENCE [LARGE SCALE GENOMIC DNA]</scope>
    <source>
        <strain evidence="3 4">NPDC006434</strain>
    </source>
</reference>
<dbReference type="InterPro" id="IPR029058">
    <property type="entry name" value="AB_hydrolase_fold"/>
</dbReference>
<feature type="compositionally biased region" description="Acidic residues" evidence="1">
    <location>
        <begin position="142"/>
        <end position="152"/>
    </location>
</feature>
<gene>
    <name evidence="3" type="ORF">ABZZ21_01415</name>
</gene>
<feature type="chain" id="PRO_5045532475" description="Secreted protein" evidence="2">
    <location>
        <begin position="28"/>
        <end position="955"/>
    </location>
</feature>
<accession>A0ABV2UQZ5</accession>
<feature type="region of interest" description="Disordered" evidence="1">
    <location>
        <begin position="450"/>
        <end position="470"/>
    </location>
</feature>
<dbReference type="RefSeq" id="WP_355390848.1">
    <property type="nucleotide sequence ID" value="NZ_JBEXPZ010000002.1"/>
</dbReference>
<name>A0ABV2UQZ5_9ACTN</name>
<dbReference type="SUPFAM" id="SSF53474">
    <property type="entry name" value="alpha/beta-Hydrolases"/>
    <property type="match status" value="1"/>
</dbReference>
<dbReference type="Proteomes" id="UP001550210">
    <property type="component" value="Unassembled WGS sequence"/>
</dbReference>
<dbReference type="EMBL" id="JBEXPZ010000002">
    <property type="protein sequence ID" value="MET9843245.1"/>
    <property type="molecule type" value="Genomic_DNA"/>
</dbReference>
<feature type="compositionally biased region" description="Gly residues" evidence="1">
    <location>
        <begin position="153"/>
        <end position="162"/>
    </location>
</feature>
<feature type="region of interest" description="Disordered" evidence="1">
    <location>
        <begin position="116"/>
        <end position="194"/>
    </location>
</feature>
<dbReference type="Gene3D" id="3.40.50.1820">
    <property type="entry name" value="alpha/beta hydrolase"/>
    <property type="match status" value="1"/>
</dbReference>
<evidence type="ECO:0008006" key="5">
    <source>
        <dbReference type="Google" id="ProtNLM"/>
    </source>
</evidence>
<protein>
    <recommendedName>
        <fullName evidence="5">Secreted protein</fullName>
    </recommendedName>
</protein>
<feature type="compositionally biased region" description="Low complexity" evidence="1">
    <location>
        <begin position="23"/>
        <end position="40"/>
    </location>
</feature>
<comment type="caution">
    <text evidence="3">The sequence shown here is derived from an EMBL/GenBank/DDBJ whole genome shotgun (WGS) entry which is preliminary data.</text>
</comment>
<evidence type="ECO:0000256" key="1">
    <source>
        <dbReference type="SAM" id="MobiDB-lite"/>
    </source>
</evidence>
<evidence type="ECO:0000313" key="3">
    <source>
        <dbReference type="EMBL" id="MET9843245.1"/>
    </source>
</evidence>
<organism evidence="3 4">
    <name type="scientific">Streptomyces ossamyceticus</name>
    <dbReference type="NCBI Taxonomy" id="249581"/>
    <lineage>
        <taxon>Bacteria</taxon>
        <taxon>Bacillati</taxon>
        <taxon>Actinomycetota</taxon>
        <taxon>Actinomycetes</taxon>
        <taxon>Kitasatosporales</taxon>
        <taxon>Streptomycetaceae</taxon>
        <taxon>Streptomyces</taxon>
    </lineage>
</organism>
<feature type="compositionally biased region" description="Gly residues" evidence="1">
    <location>
        <begin position="122"/>
        <end position="141"/>
    </location>
</feature>
<feature type="region of interest" description="Disordered" evidence="1">
    <location>
        <begin position="23"/>
        <end position="51"/>
    </location>
</feature>
<feature type="signal peptide" evidence="2">
    <location>
        <begin position="1"/>
        <end position="27"/>
    </location>
</feature>
<evidence type="ECO:0000313" key="4">
    <source>
        <dbReference type="Proteomes" id="UP001550210"/>
    </source>
</evidence>